<dbReference type="RefSeq" id="WP_345376509.1">
    <property type="nucleotide sequence ID" value="NZ_BAABLM010000005.1"/>
</dbReference>
<keyword evidence="2" id="KW-1185">Reference proteome</keyword>
<reference evidence="2" key="1">
    <citation type="journal article" date="2019" name="Int. J. Syst. Evol. Microbiol.">
        <title>The Global Catalogue of Microorganisms (GCM) 10K type strain sequencing project: providing services to taxonomists for standard genome sequencing and annotation.</title>
        <authorList>
            <consortium name="The Broad Institute Genomics Platform"/>
            <consortium name="The Broad Institute Genome Sequencing Center for Infectious Disease"/>
            <person name="Wu L."/>
            <person name="Ma J."/>
        </authorList>
    </citation>
    <scope>NUCLEOTIDE SEQUENCE [LARGE SCALE GENOMIC DNA]</scope>
    <source>
        <strain evidence="2">JCM 18956</strain>
    </source>
</reference>
<comment type="caution">
    <text evidence="1">The sequence shown here is derived from an EMBL/GenBank/DDBJ whole genome shotgun (WGS) entry which is preliminary data.</text>
</comment>
<organism evidence="1 2">
    <name type="scientific">Frondihabitans cladoniiphilus</name>
    <dbReference type="NCBI Taxonomy" id="715785"/>
    <lineage>
        <taxon>Bacteria</taxon>
        <taxon>Bacillati</taxon>
        <taxon>Actinomycetota</taxon>
        <taxon>Actinomycetes</taxon>
        <taxon>Micrococcales</taxon>
        <taxon>Microbacteriaceae</taxon>
        <taxon>Frondihabitans</taxon>
    </lineage>
</organism>
<evidence type="ECO:0000313" key="1">
    <source>
        <dbReference type="EMBL" id="GAA4680930.1"/>
    </source>
</evidence>
<name>A0ABP8W6P6_9MICO</name>
<protein>
    <submittedName>
        <fullName evidence="1">Uncharacterized protein</fullName>
    </submittedName>
</protein>
<proteinExistence type="predicted"/>
<dbReference type="Proteomes" id="UP001501295">
    <property type="component" value="Unassembled WGS sequence"/>
</dbReference>
<evidence type="ECO:0000313" key="2">
    <source>
        <dbReference type="Proteomes" id="UP001501295"/>
    </source>
</evidence>
<accession>A0ABP8W6P6</accession>
<dbReference type="EMBL" id="BAABLM010000005">
    <property type="protein sequence ID" value="GAA4680930.1"/>
    <property type="molecule type" value="Genomic_DNA"/>
</dbReference>
<sequence>MFRVEVQARLTSGAVVPFSVTHEKREVAIRLALDSMPLGSVAIRTVVVPSLGSSPLAAAEPPEVGANVE</sequence>
<gene>
    <name evidence="1" type="ORF">GCM10025780_27820</name>
</gene>